<accession>A0A5C0WIF3</accession>
<gene>
    <name evidence="1" type="ORF">FX981_02217</name>
</gene>
<evidence type="ECO:0000313" key="2">
    <source>
        <dbReference type="Proteomes" id="UP000325032"/>
    </source>
</evidence>
<name>A0A498U594_BACIA</name>
<dbReference type="EMBL" id="CP043404">
    <property type="protein sequence ID" value="QEK63975.1"/>
    <property type="molecule type" value="Genomic_DNA"/>
</dbReference>
<reference evidence="1 2" key="1">
    <citation type="journal article" date="2018" name="Plant Biotechnol. Rep.">
        <title>Diversity and antifungal activity of endophytic bacteria associated with Panax ginseng seedlings.</title>
        <authorList>
            <person name="Park J.M."/>
            <person name="Hong C.E."/>
            <person name="Jo S.H."/>
        </authorList>
    </citation>
    <scope>NUCLEOTIDE SEQUENCE [LARGE SCALE GENOMIC DNA]</scope>
    <source>
        <strain evidence="1 2">PgKB20</strain>
    </source>
</reference>
<keyword evidence="2" id="KW-1185">Reference proteome</keyword>
<organism evidence="1 2">
    <name type="scientific">Bacillus safensis</name>
    <dbReference type="NCBI Taxonomy" id="561879"/>
    <lineage>
        <taxon>Bacteria</taxon>
        <taxon>Bacillati</taxon>
        <taxon>Bacillota</taxon>
        <taxon>Bacilli</taxon>
        <taxon>Bacillales</taxon>
        <taxon>Bacillaceae</taxon>
        <taxon>Bacillus</taxon>
    </lineage>
</organism>
<dbReference type="Proteomes" id="UP000325032">
    <property type="component" value="Chromosome"/>
</dbReference>
<accession>A0A498U594</accession>
<sequence>MEPSQKHKQVLKKMCMLISPACTFSIVNTFYIKENKYFEKKYHRKNLDDKQAIGENVSIFCLNVFVRVENARLSC</sequence>
<proteinExistence type="predicted"/>
<dbReference type="KEGG" id="bsaf:BSL056_17070"/>
<dbReference type="AlphaFoldDB" id="A0A498U594"/>
<protein>
    <submittedName>
        <fullName evidence="1">Uncharacterized protein</fullName>
    </submittedName>
</protein>
<evidence type="ECO:0000313" key="1">
    <source>
        <dbReference type="EMBL" id="QEK63975.1"/>
    </source>
</evidence>